<dbReference type="Proteomes" id="UP001055879">
    <property type="component" value="Linkage Group LG17"/>
</dbReference>
<gene>
    <name evidence="1" type="ORF">L6452_41801</name>
</gene>
<comment type="caution">
    <text evidence="1">The sequence shown here is derived from an EMBL/GenBank/DDBJ whole genome shotgun (WGS) entry which is preliminary data.</text>
</comment>
<dbReference type="EMBL" id="CM042063">
    <property type="protein sequence ID" value="KAI3666764.1"/>
    <property type="molecule type" value="Genomic_DNA"/>
</dbReference>
<sequence length="71" mass="7588">MRGEEGTRAPATTPPTNDPMDAIVEPSIEPTPEEPQVSIPSPVSPPTEGLVTPITEEEDDGSMESLQSCRR</sequence>
<reference evidence="1 2" key="2">
    <citation type="journal article" date="2022" name="Mol. Ecol. Resour.">
        <title>The genomes of chicory, endive, great burdock and yacon provide insights into Asteraceae paleo-polyploidization history and plant inulin production.</title>
        <authorList>
            <person name="Fan W."/>
            <person name="Wang S."/>
            <person name="Wang H."/>
            <person name="Wang A."/>
            <person name="Jiang F."/>
            <person name="Liu H."/>
            <person name="Zhao H."/>
            <person name="Xu D."/>
            <person name="Zhang Y."/>
        </authorList>
    </citation>
    <scope>NUCLEOTIDE SEQUENCE [LARGE SCALE GENOMIC DNA]</scope>
    <source>
        <strain evidence="2">cv. Niubang</strain>
    </source>
</reference>
<evidence type="ECO:0000313" key="2">
    <source>
        <dbReference type="Proteomes" id="UP001055879"/>
    </source>
</evidence>
<keyword evidence="2" id="KW-1185">Reference proteome</keyword>
<organism evidence="1 2">
    <name type="scientific">Arctium lappa</name>
    <name type="common">Greater burdock</name>
    <name type="synonym">Lappa major</name>
    <dbReference type="NCBI Taxonomy" id="4217"/>
    <lineage>
        <taxon>Eukaryota</taxon>
        <taxon>Viridiplantae</taxon>
        <taxon>Streptophyta</taxon>
        <taxon>Embryophyta</taxon>
        <taxon>Tracheophyta</taxon>
        <taxon>Spermatophyta</taxon>
        <taxon>Magnoliopsida</taxon>
        <taxon>eudicotyledons</taxon>
        <taxon>Gunneridae</taxon>
        <taxon>Pentapetalae</taxon>
        <taxon>asterids</taxon>
        <taxon>campanulids</taxon>
        <taxon>Asterales</taxon>
        <taxon>Asteraceae</taxon>
        <taxon>Carduoideae</taxon>
        <taxon>Cardueae</taxon>
        <taxon>Arctiinae</taxon>
        <taxon>Arctium</taxon>
    </lineage>
</organism>
<proteinExistence type="predicted"/>
<evidence type="ECO:0000313" key="1">
    <source>
        <dbReference type="EMBL" id="KAI3666764.1"/>
    </source>
</evidence>
<protein>
    <submittedName>
        <fullName evidence="1">Uncharacterized protein</fullName>
    </submittedName>
</protein>
<reference evidence="2" key="1">
    <citation type="journal article" date="2022" name="Mol. Ecol. Resour.">
        <title>The genomes of chicory, endive, great burdock and yacon provide insights into Asteraceae palaeo-polyploidization history and plant inulin production.</title>
        <authorList>
            <person name="Fan W."/>
            <person name="Wang S."/>
            <person name="Wang H."/>
            <person name="Wang A."/>
            <person name="Jiang F."/>
            <person name="Liu H."/>
            <person name="Zhao H."/>
            <person name="Xu D."/>
            <person name="Zhang Y."/>
        </authorList>
    </citation>
    <scope>NUCLEOTIDE SEQUENCE [LARGE SCALE GENOMIC DNA]</scope>
    <source>
        <strain evidence="2">cv. Niubang</strain>
    </source>
</reference>
<accession>A0ACB8XH69</accession>
<name>A0ACB8XH69_ARCLA</name>